<proteinExistence type="inferred from homology"/>
<dbReference type="Ensembl" id="ENSCAFT00040014270.1">
    <property type="protein sequence ID" value="ENSCAFP00040012346.1"/>
    <property type="gene ID" value="ENSCAFG00040007547.1"/>
</dbReference>
<dbReference type="Ensembl" id="ENSCAFT00040014140.1">
    <property type="protein sequence ID" value="ENSCAFP00040012234.1"/>
    <property type="gene ID" value="ENSCAFG00040007547.1"/>
</dbReference>
<feature type="compositionally biased region" description="Polar residues" evidence="3">
    <location>
        <begin position="120"/>
        <end position="129"/>
    </location>
</feature>
<dbReference type="PANTHER" id="PTHR21349">
    <property type="entry name" value="50S RIBOSOMAL PROTEIN L21"/>
    <property type="match status" value="1"/>
</dbReference>
<dbReference type="Proteomes" id="UP000694542">
    <property type="component" value="Chromosome 18"/>
</dbReference>
<evidence type="ECO:0000256" key="1">
    <source>
        <dbReference type="ARBA" id="ARBA00008563"/>
    </source>
</evidence>
<dbReference type="PANTHER" id="PTHR21349:SF0">
    <property type="entry name" value="LARGE RIBOSOMAL SUBUNIT PROTEIN BL21M"/>
    <property type="match status" value="1"/>
</dbReference>
<feature type="region of interest" description="Disordered" evidence="3">
    <location>
        <begin position="599"/>
        <end position="622"/>
    </location>
</feature>
<reference evidence="4" key="2">
    <citation type="submission" date="2025-05" db="UniProtKB">
        <authorList>
            <consortium name="Ensembl"/>
        </authorList>
    </citation>
    <scope>IDENTIFICATION</scope>
</reference>
<feature type="region of interest" description="Disordered" evidence="3">
    <location>
        <begin position="346"/>
        <end position="382"/>
    </location>
</feature>
<reference evidence="4" key="1">
    <citation type="submission" date="2018-10" db="EMBL/GenBank/DDBJ databases">
        <title>De novo assembly of a Great Dane genome.</title>
        <authorList>
            <person name="Kidd J.M."/>
            <person name="Pendleton A.L."/>
            <person name="Shen F."/>
            <person name="Emery S."/>
        </authorList>
    </citation>
    <scope>NUCLEOTIDE SEQUENCE [LARGE SCALE GENOMIC DNA]</scope>
    <source>
        <strain evidence="4">Great Dane</strain>
    </source>
</reference>
<evidence type="ECO:0000313" key="5">
    <source>
        <dbReference type="Proteomes" id="UP000694542"/>
    </source>
</evidence>
<feature type="compositionally biased region" description="Low complexity" evidence="3">
    <location>
        <begin position="355"/>
        <end position="382"/>
    </location>
</feature>
<feature type="region of interest" description="Disordered" evidence="3">
    <location>
        <begin position="1"/>
        <end position="322"/>
    </location>
</feature>
<dbReference type="InterPro" id="IPR036164">
    <property type="entry name" value="bL21-like_sf"/>
</dbReference>
<evidence type="ECO:0000256" key="2">
    <source>
        <dbReference type="ARBA" id="ARBA00044129"/>
    </source>
</evidence>
<dbReference type="GO" id="GO:0005840">
    <property type="term" value="C:ribosome"/>
    <property type="evidence" value="ECO:0007669"/>
    <property type="project" value="InterPro"/>
</dbReference>
<feature type="compositionally biased region" description="Low complexity" evidence="3">
    <location>
        <begin position="419"/>
        <end position="430"/>
    </location>
</feature>
<dbReference type="Pfam" id="PF00829">
    <property type="entry name" value="Ribosomal_L21p"/>
    <property type="match status" value="1"/>
</dbReference>
<feature type="compositionally biased region" description="Low complexity" evidence="3">
    <location>
        <begin position="187"/>
        <end position="213"/>
    </location>
</feature>
<dbReference type="GO" id="GO:0005737">
    <property type="term" value="C:cytoplasm"/>
    <property type="evidence" value="ECO:0007669"/>
    <property type="project" value="UniProtKB-ARBA"/>
</dbReference>
<protein>
    <recommendedName>
        <fullName evidence="2">Large ribosomal subunit protein bL21m</fullName>
    </recommendedName>
</protein>
<organism evidence="4 5">
    <name type="scientific">Canis lupus familiaris</name>
    <name type="common">Dog</name>
    <name type="synonym">Canis familiaris</name>
    <dbReference type="NCBI Taxonomy" id="9615"/>
    <lineage>
        <taxon>Eukaryota</taxon>
        <taxon>Metazoa</taxon>
        <taxon>Chordata</taxon>
        <taxon>Craniata</taxon>
        <taxon>Vertebrata</taxon>
        <taxon>Euteleostomi</taxon>
        <taxon>Mammalia</taxon>
        <taxon>Eutheria</taxon>
        <taxon>Laurasiatheria</taxon>
        <taxon>Carnivora</taxon>
        <taxon>Caniformia</taxon>
        <taxon>Canidae</taxon>
        <taxon>Canis</taxon>
    </lineage>
</organism>
<dbReference type="SUPFAM" id="SSF141091">
    <property type="entry name" value="L21p-like"/>
    <property type="match status" value="1"/>
</dbReference>
<feature type="compositionally biased region" description="Basic residues" evidence="3">
    <location>
        <begin position="57"/>
        <end position="74"/>
    </location>
</feature>
<feature type="region of interest" description="Disordered" evidence="3">
    <location>
        <begin position="419"/>
        <end position="456"/>
    </location>
</feature>
<feature type="compositionally biased region" description="Low complexity" evidence="3">
    <location>
        <begin position="240"/>
        <end position="259"/>
    </location>
</feature>
<dbReference type="InterPro" id="IPR028909">
    <property type="entry name" value="bL21-like"/>
</dbReference>
<dbReference type="AlphaFoldDB" id="A0A8C0S077"/>
<feature type="compositionally biased region" description="Basic residues" evidence="3">
    <location>
        <begin position="268"/>
        <end position="277"/>
    </location>
</feature>
<accession>A0A8C0S077</accession>
<evidence type="ECO:0000256" key="3">
    <source>
        <dbReference type="SAM" id="MobiDB-lite"/>
    </source>
</evidence>
<evidence type="ECO:0000313" key="4">
    <source>
        <dbReference type="Ensembl" id="ENSCAFP00040012201.1"/>
    </source>
</evidence>
<feature type="compositionally biased region" description="Basic and acidic residues" evidence="3">
    <location>
        <begin position="97"/>
        <end position="110"/>
    </location>
</feature>
<feature type="compositionally biased region" description="Basic residues" evidence="3">
    <location>
        <begin position="1"/>
        <end position="11"/>
    </location>
</feature>
<dbReference type="Ensembl" id="ENSCAFT00040014184.1">
    <property type="protein sequence ID" value="ENSCAFP00040012269.1"/>
    <property type="gene ID" value="ENSCAFG00040007547.1"/>
</dbReference>
<feature type="compositionally biased region" description="Polar residues" evidence="3">
    <location>
        <begin position="28"/>
        <end position="42"/>
    </location>
</feature>
<feature type="compositionally biased region" description="Polar residues" evidence="3">
    <location>
        <begin position="431"/>
        <end position="441"/>
    </location>
</feature>
<dbReference type="Ensembl" id="ENSCAFT00040014101.1">
    <property type="protein sequence ID" value="ENSCAFP00040012201.1"/>
    <property type="gene ID" value="ENSCAFG00040007547.1"/>
</dbReference>
<feature type="compositionally biased region" description="Basic and acidic residues" evidence="3">
    <location>
        <begin position="302"/>
        <end position="318"/>
    </location>
</feature>
<comment type="similarity">
    <text evidence="1">Belongs to the bacterial ribosomal protein bL21 family.</text>
</comment>
<sequence length="622" mass="67221">THLAGKKKKRGGGCIIFEVNPSPENPHFTVQSRRPHTEQSTGPPRGPLNLSPAASRGRSRRALPVHGHRRRAQRLRQDQLELTESHFTSEAATARRCSRDVPRPRTKERGCCPGWRGRKSSSSSNQKPLAQTRARPAPARSAVTWRKPRNPTAWPRVTLGEPRGRSAAQPPRVRGAEDRRHRPPAVAAAAAASAGRASLRGSLSPVLRLLPRSRPGRLPPAHLHPGPRRLSRAHLGEPGSAARGTSSPPRARPAAPHRSQLPAPPRPRAPHPPRGRKRAEDTPTTGRQRAGPGLDVWGGGSRLERKDLRAPNPRREPAGRPLPALLHLRVSLEFQQVQMLGHEALHSRGGHGRRPAGPGAAEIPAGPRASTHTARARAASASASGRGCGKMAAAVAARAVPVCFRRLLCACSRRGPRAAGPGAASLGSASQRFGSQSTSVPQGYVPKTSLSSPPWPEVVLPDPAEETRHHAEVVGKVNELIATGQYGRLFAVVHFASHQWKVTSEDLILINNELDIACGERIRLEKVLLVGADNFTLLGKPLLGKDLVRVEATVIEKTESWPKINMKFKKRKNYRKTKGELDKVWLVPRPHCARSPTMLGPVAAGRDSGHRHGTELSPGLLG</sequence>
<name>A0A8C0S077_CANLF</name>